<evidence type="ECO:0000256" key="2">
    <source>
        <dbReference type="ARBA" id="ARBA00000751"/>
    </source>
</evidence>
<dbReference type="AlphaFoldDB" id="A0A918WWS7"/>
<feature type="region of interest" description="Disordered" evidence="3">
    <location>
        <begin position="200"/>
        <end position="219"/>
    </location>
</feature>
<evidence type="ECO:0000313" key="7">
    <source>
        <dbReference type="EMBL" id="GHC91071.1"/>
    </source>
</evidence>
<comment type="caution">
    <text evidence="7">The sequence shown here is derived from an EMBL/GenBank/DDBJ whole genome shotgun (WGS) entry which is preliminary data.</text>
</comment>
<dbReference type="SUPFAM" id="SSF143990">
    <property type="entry name" value="YbiA-like"/>
    <property type="match status" value="1"/>
</dbReference>
<organism evidence="7 8">
    <name type="scientific">Streptomyces finlayi</name>
    <dbReference type="NCBI Taxonomy" id="67296"/>
    <lineage>
        <taxon>Bacteria</taxon>
        <taxon>Bacillati</taxon>
        <taxon>Actinomycetota</taxon>
        <taxon>Actinomycetes</taxon>
        <taxon>Kitasatosporales</taxon>
        <taxon>Streptomycetaceae</taxon>
        <taxon>Streptomyces</taxon>
    </lineage>
</organism>
<evidence type="ECO:0000259" key="5">
    <source>
        <dbReference type="Pfam" id="PF24644"/>
    </source>
</evidence>
<dbReference type="Pfam" id="PF24645">
    <property type="entry name" value="DUF7639"/>
    <property type="match status" value="1"/>
</dbReference>
<dbReference type="InterPro" id="IPR056056">
    <property type="entry name" value="DUF7639"/>
</dbReference>
<dbReference type="InterPro" id="IPR012816">
    <property type="entry name" value="NADAR"/>
</dbReference>
<name>A0A918WWS7_9ACTN</name>
<dbReference type="Pfam" id="PF24644">
    <property type="entry name" value="DUF7638"/>
    <property type="match status" value="1"/>
</dbReference>
<evidence type="ECO:0000259" key="6">
    <source>
        <dbReference type="Pfam" id="PF24645"/>
    </source>
</evidence>
<feature type="domain" description="NADAR" evidence="4">
    <location>
        <begin position="236"/>
        <end position="360"/>
    </location>
</feature>
<dbReference type="EMBL" id="BMVC01000004">
    <property type="protein sequence ID" value="GHC91071.1"/>
    <property type="molecule type" value="Genomic_DNA"/>
</dbReference>
<evidence type="ECO:0008006" key="9">
    <source>
        <dbReference type="Google" id="ProtNLM"/>
    </source>
</evidence>
<reference evidence="7" key="2">
    <citation type="submission" date="2020-09" db="EMBL/GenBank/DDBJ databases">
        <authorList>
            <person name="Sun Q."/>
            <person name="Ohkuma M."/>
        </authorList>
    </citation>
    <scope>NUCLEOTIDE SEQUENCE</scope>
    <source>
        <strain evidence="7">JCM 4637</strain>
    </source>
</reference>
<dbReference type="Pfam" id="PF08719">
    <property type="entry name" value="NADAR"/>
    <property type="match status" value="1"/>
</dbReference>
<proteinExistence type="predicted"/>
<gene>
    <name evidence="7" type="ORF">GCM10010334_25760</name>
</gene>
<dbReference type="RefSeq" id="WP_189823693.1">
    <property type="nucleotide sequence ID" value="NZ_BMVC01000004.1"/>
</dbReference>
<evidence type="ECO:0000313" key="8">
    <source>
        <dbReference type="Proteomes" id="UP000638353"/>
    </source>
</evidence>
<reference evidence="7" key="1">
    <citation type="journal article" date="2014" name="Int. J. Syst. Evol. Microbiol.">
        <title>Complete genome sequence of Corynebacterium casei LMG S-19264T (=DSM 44701T), isolated from a smear-ripened cheese.</title>
        <authorList>
            <consortium name="US DOE Joint Genome Institute (JGI-PGF)"/>
            <person name="Walter F."/>
            <person name="Albersmeier A."/>
            <person name="Kalinowski J."/>
            <person name="Ruckert C."/>
        </authorList>
    </citation>
    <scope>NUCLEOTIDE SEQUENCE</scope>
    <source>
        <strain evidence="7">JCM 4637</strain>
    </source>
</reference>
<feature type="domain" description="DUF7638" evidence="5">
    <location>
        <begin position="6"/>
        <end position="113"/>
    </location>
</feature>
<dbReference type="InterPro" id="IPR056055">
    <property type="entry name" value="DUF7638"/>
</dbReference>
<evidence type="ECO:0000259" key="4">
    <source>
        <dbReference type="Pfam" id="PF08719"/>
    </source>
</evidence>
<evidence type="ECO:0000256" key="3">
    <source>
        <dbReference type="SAM" id="MobiDB-lite"/>
    </source>
</evidence>
<comment type="catalytic activity">
    <reaction evidence="2">
        <text>2,5-diamino-6-hydroxy-4-(5-phosphoribosylamino)-pyrimidine + H2O = 2,5,6-triamino-4-hydroxypyrimidine + D-ribose 5-phosphate</text>
        <dbReference type="Rhea" id="RHEA:23436"/>
        <dbReference type="ChEBI" id="CHEBI:15377"/>
        <dbReference type="ChEBI" id="CHEBI:58614"/>
        <dbReference type="ChEBI" id="CHEBI:78346"/>
        <dbReference type="ChEBI" id="CHEBI:137796"/>
    </reaction>
</comment>
<accession>A0A918WWS7</accession>
<sequence>MALRNPTHRDVDGERIPGTWRHVFHRGGDTWHLTDLVVYADGLIDWGGERLVTVEEFAALLRSGRIAAGPTEGEKAAAYRIGSWTMTGVRTHSRPEWLLGEVRDEVERLAGRPTSTERCLAAVEVFLAERTEANRAALRAAHLEIPESLRAYALGDMDARDIPIRVLAAGPDGGDEGFDEEDHGEAVRYFAEHAQWRGVAERRRDADGPQGPPAPPVTVEPAFGQTEKQAAARLRNDHPAPIEVDGVTYPTVTHAYWALSTDDVGRAELIRSAPTPARAREAGEESPRRAHWADVRLAVMSRILRAKFAQHADLAEELLNTGNAPLHCADSPARPFWHRGGEAGRNWLGRLLELVRSELRAERAGL</sequence>
<comment type="catalytic activity">
    <reaction evidence="1">
        <text>5-amino-6-(5-phospho-D-ribosylamino)uracil + H2O = 5,6-diaminouracil + D-ribose 5-phosphate</text>
        <dbReference type="Rhea" id="RHEA:55020"/>
        <dbReference type="ChEBI" id="CHEBI:15377"/>
        <dbReference type="ChEBI" id="CHEBI:46252"/>
        <dbReference type="ChEBI" id="CHEBI:58453"/>
        <dbReference type="ChEBI" id="CHEBI:78346"/>
    </reaction>
</comment>
<evidence type="ECO:0000256" key="1">
    <source>
        <dbReference type="ARBA" id="ARBA00000022"/>
    </source>
</evidence>
<dbReference type="Proteomes" id="UP000638353">
    <property type="component" value="Unassembled WGS sequence"/>
</dbReference>
<feature type="domain" description="DUF7639" evidence="6">
    <location>
        <begin position="114"/>
        <end position="197"/>
    </location>
</feature>
<dbReference type="Gene3D" id="1.10.357.40">
    <property type="entry name" value="YbiA-like"/>
    <property type="match status" value="1"/>
</dbReference>
<dbReference type="InterPro" id="IPR037238">
    <property type="entry name" value="YbiA-like_sf"/>
</dbReference>
<protein>
    <recommendedName>
        <fullName evidence="9">Riboflavin biosynthesis intermediates N-glycosidase</fullName>
    </recommendedName>
</protein>
<dbReference type="CDD" id="cd15457">
    <property type="entry name" value="NADAR"/>
    <property type="match status" value="1"/>
</dbReference>